<evidence type="ECO:0000259" key="8">
    <source>
        <dbReference type="SMART" id="SM00849"/>
    </source>
</evidence>
<dbReference type="SMART" id="SM00849">
    <property type="entry name" value="Lactamase_B"/>
    <property type="match status" value="1"/>
</dbReference>
<feature type="domain" description="Metallo-beta-lactamase" evidence="8">
    <location>
        <begin position="11"/>
        <end position="165"/>
    </location>
</feature>
<dbReference type="PANTHER" id="PTHR43705">
    <property type="entry name" value="HYDROXYACYLGLUTATHIONE HYDROLASE"/>
    <property type="match status" value="1"/>
</dbReference>
<evidence type="ECO:0000313" key="11">
    <source>
        <dbReference type="Proteomes" id="UP000032721"/>
    </source>
</evidence>
<dbReference type="EC" id="3.1.2.6" evidence="7"/>
<comment type="function">
    <text evidence="7">Thiolesterase that catalyzes the hydrolysis of S-D-lactoyl-glutathione to form glutathione and D-lactic acid.</text>
</comment>
<dbReference type="AlphaFoldDB" id="A0A068QNZ8"/>
<dbReference type="GO" id="GO:0046872">
    <property type="term" value="F:metal ion binding"/>
    <property type="evidence" value="ECO:0007669"/>
    <property type="project" value="UniProtKB-KW"/>
</dbReference>
<dbReference type="EMBL" id="VNHN01000065">
    <property type="protein sequence ID" value="TYP00382.1"/>
    <property type="molecule type" value="Genomic_DNA"/>
</dbReference>
<dbReference type="GO" id="GO:0004416">
    <property type="term" value="F:hydroxyacylglutathione hydrolase activity"/>
    <property type="evidence" value="ECO:0007669"/>
    <property type="project" value="UniProtKB-UniRule"/>
</dbReference>
<dbReference type="HOGENOM" id="CLU_030571_4_1_6"/>
<feature type="binding site" evidence="7">
    <location>
        <position position="110"/>
    </location>
    <ligand>
        <name>Zn(2+)</name>
        <dbReference type="ChEBI" id="CHEBI:29105"/>
        <label>1</label>
    </ligand>
</feature>
<comment type="pathway">
    <text evidence="2 7">Secondary metabolite metabolism; methylglyoxal degradation; (R)-lactate from methylglyoxal: step 2/2.</text>
</comment>
<dbReference type="GO" id="GO:0019243">
    <property type="term" value="P:methylglyoxal catabolic process to D-lactate via S-lactoyl-glutathione"/>
    <property type="evidence" value="ECO:0007669"/>
    <property type="project" value="UniProtKB-UniRule"/>
</dbReference>
<evidence type="ECO:0000256" key="1">
    <source>
        <dbReference type="ARBA" id="ARBA00001623"/>
    </source>
</evidence>
<feature type="binding site" evidence="7">
    <location>
        <position position="55"/>
    </location>
    <ligand>
        <name>Zn(2+)</name>
        <dbReference type="ChEBI" id="CHEBI:29105"/>
        <label>1</label>
    </ligand>
</feature>
<evidence type="ECO:0000256" key="3">
    <source>
        <dbReference type="ARBA" id="ARBA00006759"/>
    </source>
</evidence>
<keyword evidence="6 7" id="KW-0862">Zinc</keyword>
<name>A0A068QNZ8_9GAMM</name>
<evidence type="ECO:0000256" key="2">
    <source>
        <dbReference type="ARBA" id="ARBA00004963"/>
    </source>
</evidence>
<keyword evidence="4 7" id="KW-0479">Metal-binding</keyword>
<comment type="cofactor">
    <cofactor evidence="7">
        <name>Zn(2+)</name>
        <dbReference type="ChEBI" id="CHEBI:29105"/>
    </cofactor>
    <text evidence="7">Binds 2 Zn(2+) ions per subunit.</text>
</comment>
<dbReference type="STRING" id="351671.XDD1_0980"/>
<evidence type="ECO:0000256" key="7">
    <source>
        <dbReference type="HAMAP-Rule" id="MF_01374"/>
    </source>
</evidence>
<dbReference type="RefSeq" id="WP_045969098.1">
    <property type="nucleotide sequence ID" value="NZ_CAWMED010000001.1"/>
</dbReference>
<evidence type="ECO:0000313" key="9">
    <source>
        <dbReference type="EMBL" id="CDG16683.1"/>
    </source>
</evidence>
<evidence type="ECO:0000313" key="12">
    <source>
        <dbReference type="Proteomes" id="UP000324170"/>
    </source>
</evidence>
<dbReference type="PANTHER" id="PTHR43705:SF1">
    <property type="entry name" value="HYDROXYACYLGLUTATHIONE HYDROLASE GLOB"/>
    <property type="match status" value="1"/>
</dbReference>
<reference evidence="10 12" key="2">
    <citation type="submission" date="2019-07" db="EMBL/GenBank/DDBJ databases">
        <title>Genomic Encyclopedia of Type Strains, Phase I: the one thousand microbial genomes (KMG-I) project.</title>
        <authorList>
            <person name="Kyrpides N."/>
        </authorList>
    </citation>
    <scope>NUCLEOTIDE SEQUENCE [LARGE SCALE GENOMIC DNA]</scope>
    <source>
        <strain evidence="10 12">DSM 17909</strain>
    </source>
</reference>
<feature type="binding site" evidence="7">
    <location>
        <position position="165"/>
    </location>
    <ligand>
        <name>Zn(2+)</name>
        <dbReference type="ChEBI" id="CHEBI:29105"/>
        <label>2</label>
    </ligand>
</feature>
<feature type="binding site" evidence="7">
    <location>
        <position position="127"/>
    </location>
    <ligand>
        <name>Zn(2+)</name>
        <dbReference type="ChEBI" id="CHEBI:29105"/>
        <label>1</label>
    </ligand>
</feature>
<dbReference type="InterPro" id="IPR036866">
    <property type="entry name" value="RibonucZ/Hydroxyglut_hydro"/>
</dbReference>
<dbReference type="KEGG" id="xdo:XDD1_0980"/>
<dbReference type="Pfam" id="PF16123">
    <property type="entry name" value="HAGH_C"/>
    <property type="match status" value="1"/>
</dbReference>
<dbReference type="UniPathway" id="UPA00619">
    <property type="reaction ID" value="UER00676"/>
</dbReference>
<dbReference type="PIRSF" id="PIRSF005457">
    <property type="entry name" value="Glx"/>
    <property type="match status" value="1"/>
</dbReference>
<dbReference type="InterPro" id="IPR032282">
    <property type="entry name" value="HAGH_C"/>
</dbReference>
<dbReference type="HAMAP" id="MF_01374">
    <property type="entry name" value="Glyoxalase_2"/>
    <property type="match status" value="1"/>
</dbReference>
<reference evidence="9 11" key="1">
    <citation type="submission" date="2013-07" db="EMBL/GenBank/DDBJ databases">
        <authorList>
            <person name="Genoscope - CEA"/>
        </authorList>
    </citation>
    <scope>NUCLEOTIDE SEQUENCE [LARGE SCALE GENOMIC DNA]</scope>
    <source>
        <strain evidence="9">FRM16</strain>
        <strain evidence="11">FRM16 / DSM 17909</strain>
    </source>
</reference>
<evidence type="ECO:0000256" key="6">
    <source>
        <dbReference type="ARBA" id="ARBA00022833"/>
    </source>
</evidence>
<dbReference type="Proteomes" id="UP000324170">
    <property type="component" value="Unassembled WGS sequence"/>
</dbReference>
<keyword evidence="5 7" id="KW-0378">Hydrolase</keyword>
<organism evidence="9 11">
    <name type="scientific">Xenorhabdus doucetiae</name>
    <dbReference type="NCBI Taxonomy" id="351671"/>
    <lineage>
        <taxon>Bacteria</taxon>
        <taxon>Pseudomonadati</taxon>
        <taxon>Pseudomonadota</taxon>
        <taxon>Gammaproteobacteria</taxon>
        <taxon>Enterobacterales</taxon>
        <taxon>Morganellaceae</taxon>
        <taxon>Xenorhabdus</taxon>
    </lineage>
</organism>
<dbReference type="Proteomes" id="UP000032721">
    <property type="component" value="Chromosome"/>
</dbReference>
<dbReference type="SUPFAM" id="SSF56281">
    <property type="entry name" value="Metallo-hydrolase/oxidoreductase"/>
    <property type="match status" value="1"/>
</dbReference>
<sequence>MELIRIPALSDNYIWLLCDENKHCVIIDPAESQPVIDILAANPLIPAAILLTHHHSDHVGGVPGLLKHYPELPVYGPEETQDKGATHIVHEHNTVEIGSFSFRVMELPGHTLGHIAFYQAPYLFCGDTLFSGGCGRLFEGTAEQMFSSLEKISSLPDDTLICCAHEYTAANMKFAKAVLPDNPLIHDYYQDILKLRENSQATVPTNLQTEKKINVFLNCHDIDLQKNIGIKPNSIPLSSVFQQLRAYKDRF</sequence>
<accession>A0A068QNZ8</accession>
<dbReference type="InterPro" id="IPR035680">
    <property type="entry name" value="Clx_II_MBL"/>
</dbReference>
<evidence type="ECO:0000313" key="10">
    <source>
        <dbReference type="EMBL" id="TYP00382.1"/>
    </source>
</evidence>
<feature type="binding site" evidence="7">
    <location>
        <position position="127"/>
    </location>
    <ligand>
        <name>Zn(2+)</name>
        <dbReference type="ChEBI" id="CHEBI:29105"/>
        <label>2</label>
    </ligand>
</feature>
<dbReference type="InterPro" id="IPR017782">
    <property type="entry name" value="Hydroxyacylglutathione_Hdrlase"/>
</dbReference>
<dbReference type="Gene3D" id="3.60.15.10">
    <property type="entry name" value="Ribonuclease Z/Hydroxyacylglutathione hydrolase-like"/>
    <property type="match status" value="1"/>
</dbReference>
<gene>
    <name evidence="7 9" type="primary">gloB</name>
    <name evidence="10" type="ORF">LY16_03034</name>
    <name evidence="9" type="ORF">XDD1_0980</name>
</gene>
<protein>
    <recommendedName>
        <fullName evidence="7">Hydroxyacylglutathione hydrolase</fullName>
        <ecNumber evidence="7">3.1.2.6</ecNumber>
    </recommendedName>
    <alternativeName>
        <fullName evidence="7">Glyoxalase II</fullName>
        <shortName evidence="7">Glx II</shortName>
    </alternativeName>
</protein>
<comment type="catalytic activity">
    <reaction evidence="1 7">
        <text>an S-(2-hydroxyacyl)glutathione + H2O = a 2-hydroxy carboxylate + glutathione + H(+)</text>
        <dbReference type="Rhea" id="RHEA:21864"/>
        <dbReference type="ChEBI" id="CHEBI:15377"/>
        <dbReference type="ChEBI" id="CHEBI:15378"/>
        <dbReference type="ChEBI" id="CHEBI:57925"/>
        <dbReference type="ChEBI" id="CHEBI:58896"/>
        <dbReference type="ChEBI" id="CHEBI:71261"/>
        <dbReference type="EC" id="3.1.2.6"/>
    </reaction>
</comment>
<dbReference type="Pfam" id="PF00753">
    <property type="entry name" value="Lactamase_B"/>
    <property type="match status" value="1"/>
</dbReference>
<feature type="binding site" evidence="7">
    <location>
        <position position="57"/>
    </location>
    <ligand>
        <name>Zn(2+)</name>
        <dbReference type="ChEBI" id="CHEBI:29105"/>
        <label>2</label>
    </ligand>
</feature>
<evidence type="ECO:0000256" key="5">
    <source>
        <dbReference type="ARBA" id="ARBA00022801"/>
    </source>
</evidence>
<dbReference type="OrthoDB" id="9802248at2"/>
<feature type="binding site" evidence="7">
    <location>
        <position position="53"/>
    </location>
    <ligand>
        <name>Zn(2+)</name>
        <dbReference type="ChEBI" id="CHEBI:29105"/>
        <label>1</label>
    </ligand>
</feature>
<keyword evidence="12" id="KW-1185">Reference proteome</keyword>
<dbReference type="InterPro" id="IPR050110">
    <property type="entry name" value="Glyoxalase_II_hydrolase"/>
</dbReference>
<dbReference type="InterPro" id="IPR001279">
    <property type="entry name" value="Metallo-B-lactamas"/>
</dbReference>
<evidence type="ECO:0000256" key="4">
    <source>
        <dbReference type="ARBA" id="ARBA00022723"/>
    </source>
</evidence>
<comment type="similarity">
    <text evidence="3 7">Belongs to the metallo-beta-lactamase superfamily. Glyoxalase II family.</text>
</comment>
<proteinExistence type="inferred from homology"/>
<dbReference type="NCBIfam" id="TIGR03413">
    <property type="entry name" value="GSH_gloB"/>
    <property type="match status" value="1"/>
</dbReference>
<feature type="binding site" evidence="7">
    <location>
        <position position="58"/>
    </location>
    <ligand>
        <name>Zn(2+)</name>
        <dbReference type="ChEBI" id="CHEBI:29105"/>
        <label>2</label>
    </ligand>
</feature>
<comment type="subunit">
    <text evidence="7">Monomer.</text>
</comment>
<dbReference type="CDD" id="cd07723">
    <property type="entry name" value="hydroxyacylglutathione_hydrolase_MBL-fold"/>
    <property type="match status" value="1"/>
</dbReference>
<dbReference type="EMBL" id="FO704550">
    <property type="protein sequence ID" value="CDG16683.1"/>
    <property type="molecule type" value="Genomic_DNA"/>
</dbReference>